<gene>
    <name evidence="2" type="ORF">LX64_02246</name>
</gene>
<dbReference type="OrthoDB" id="6395228at2"/>
<keyword evidence="1" id="KW-0732">Signal</keyword>
<comment type="caution">
    <text evidence="2">The sequence shown here is derived from an EMBL/GenBank/DDBJ whole genome shotgun (WGS) entry which is preliminary data.</text>
</comment>
<feature type="chain" id="PRO_5016268615" evidence="1">
    <location>
        <begin position="20"/>
        <end position="373"/>
    </location>
</feature>
<evidence type="ECO:0000256" key="1">
    <source>
        <dbReference type="SAM" id="SignalP"/>
    </source>
</evidence>
<evidence type="ECO:0000313" key="3">
    <source>
        <dbReference type="Proteomes" id="UP000249547"/>
    </source>
</evidence>
<dbReference type="Proteomes" id="UP000249547">
    <property type="component" value="Unassembled WGS sequence"/>
</dbReference>
<name>A0A327QN66_9BACT</name>
<feature type="signal peptide" evidence="1">
    <location>
        <begin position="1"/>
        <end position="19"/>
    </location>
</feature>
<proteinExistence type="predicted"/>
<organism evidence="2 3">
    <name type="scientific">Chitinophaga skermanii</name>
    <dbReference type="NCBI Taxonomy" id="331697"/>
    <lineage>
        <taxon>Bacteria</taxon>
        <taxon>Pseudomonadati</taxon>
        <taxon>Bacteroidota</taxon>
        <taxon>Chitinophagia</taxon>
        <taxon>Chitinophagales</taxon>
        <taxon>Chitinophagaceae</taxon>
        <taxon>Chitinophaga</taxon>
    </lineage>
</organism>
<reference evidence="2 3" key="1">
    <citation type="submission" date="2018-06" db="EMBL/GenBank/DDBJ databases">
        <title>Genomic Encyclopedia of Archaeal and Bacterial Type Strains, Phase II (KMG-II): from individual species to whole genera.</title>
        <authorList>
            <person name="Goeker M."/>
        </authorList>
    </citation>
    <scope>NUCLEOTIDE SEQUENCE [LARGE SCALE GENOMIC DNA]</scope>
    <source>
        <strain evidence="2 3">DSM 23857</strain>
    </source>
</reference>
<accession>A0A327QN66</accession>
<dbReference type="RefSeq" id="WP_111597715.1">
    <property type="nucleotide sequence ID" value="NZ_QLLL01000004.1"/>
</dbReference>
<dbReference type="AlphaFoldDB" id="A0A327QN66"/>
<sequence length="373" mass="43655">MKKSILCLLLIVSAFNAFAQDEKVNFSKKYRQQNNGKYQVEINEVKELIQIMTAITKNGQDNDDMIQQQGQYYKDVRAYFKPFENEPIIHTFDSLMNVSPFNFIFLTGNGFSYNFKGDKLVPSETFLFPAKSLNKITITENPITTYKKEIEAFAKKSQFRKFYKQQKPYYTSIQRKYAQNANLGKQWKWLEQNFQNRINQYIIFCSPLTNSLNYTSTFKQDDYKVIYMVLPPLDSFPTMSKMQLEIFNTRVMFTEIDHNYVTPPTQANKATINELFKERAAWVDEKTEGTFAYPTPVKVFDEYMTYGVFVLYVQDHYDAATFEEAKNGIISVMKDRGFIGMQVFTDNLLKARAANPGKTIDEWYPAFLQLFAK</sequence>
<protein>
    <submittedName>
        <fullName evidence="2">Uncharacterized protein DUF4932</fullName>
    </submittedName>
</protein>
<evidence type="ECO:0000313" key="2">
    <source>
        <dbReference type="EMBL" id="RAJ05092.1"/>
    </source>
</evidence>
<dbReference type="EMBL" id="QLLL01000004">
    <property type="protein sequence ID" value="RAJ05092.1"/>
    <property type="molecule type" value="Genomic_DNA"/>
</dbReference>
<keyword evidence="3" id="KW-1185">Reference proteome</keyword>